<dbReference type="AlphaFoldDB" id="M5RZ21"/>
<evidence type="ECO:0000313" key="3">
    <source>
        <dbReference type="Proteomes" id="UP000011991"/>
    </source>
</evidence>
<evidence type="ECO:0000313" key="2">
    <source>
        <dbReference type="EMBL" id="EMI20647.1"/>
    </source>
</evidence>
<dbReference type="EMBL" id="ANOG01000341">
    <property type="protein sequence ID" value="EMI20647.1"/>
    <property type="molecule type" value="Genomic_DNA"/>
</dbReference>
<name>M5RZ21_9BACT</name>
<reference evidence="2 3" key="1">
    <citation type="journal article" date="2013" name="Mar. Genomics">
        <title>Expression of sulfatases in Rhodopirellula baltica and the diversity of sulfatases in the genus Rhodopirellula.</title>
        <authorList>
            <person name="Wegner C.E."/>
            <person name="Richter-Heitmann T."/>
            <person name="Klindworth A."/>
            <person name="Klockow C."/>
            <person name="Richter M."/>
            <person name="Achstetter T."/>
            <person name="Glockner F.O."/>
            <person name="Harder J."/>
        </authorList>
    </citation>
    <scope>NUCLEOTIDE SEQUENCE [LARGE SCALE GENOMIC DNA]</scope>
    <source>
        <strain evidence="2 3">SM1</strain>
    </source>
</reference>
<protein>
    <submittedName>
        <fullName evidence="2">Uncharacterized protein</fullName>
    </submittedName>
</protein>
<organism evidence="2 3">
    <name type="scientific">Rhodopirellula maiorica SM1</name>
    <dbReference type="NCBI Taxonomy" id="1265738"/>
    <lineage>
        <taxon>Bacteria</taxon>
        <taxon>Pseudomonadati</taxon>
        <taxon>Planctomycetota</taxon>
        <taxon>Planctomycetia</taxon>
        <taxon>Pirellulales</taxon>
        <taxon>Pirellulaceae</taxon>
        <taxon>Novipirellula</taxon>
    </lineage>
</organism>
<feature type="region of interest" description="Disordered" evidence="1">
    <location>
        <begin position="1"/>
        <end position="52"/>
    </location>
</feature>
<dbReference type="Proteomes" id="UP000011991">
    <property type="component" value="Unassembled WGS sequence"/>
</dbReference>
<comment type="caution">
    <text evidence="2">The sequence shown here is derived from an EMBL/GenBank/DDBJ whole genome shotgun (WGS) entry which is preliminary data.</text>
</comment>
<dbReference type="PATRIC" id="fig|1265738.3.peg.2421"/>
<accession>M5RZ21</accession>
<gene>
    <name evidence="2" type="ORF">RMSM_02415</name>
</gene>
<evidence type="ECO:0000256" key="1">
    <source>
        <dbReference type="SAM" id="MobiDB-lite"/>
    </source>
</evidence>
<keyword evidence="3" id="KW-1185">Reference proteome</keyword>
<feature type="compositionally biased region" description="Low complexity" evidence="1">
    <location>
        <begin position="21"/>
        <end position="32"/>
    </location>
</feature>
<proteinExistence type="predicted"/>
<sequence length="65" mass="6819">MEFGPPTNSPSDTDSSDADSGDTGPSDASDSSVDPEDEEMLPAPSLNASEAGFRIKWNPVYAREA</sequence>